<dbReference type="GO" id="GO:0006154">
    <property type="term" value="P:adenosine catabolic process"/>
    <property type="evidence" value="ECO:0007669"/>
    <property type="project" value="TreeGrafter"/>
</dbReference>
<reference evidence="6" key="1">
    <citation type="submission" date="2021-02" db="EMBL/GenBank/DDBJ databases">
        <authorList>
            <person name="Nowell W R."/>
        </authorList>
    </citation>
    <scope>NUCLEOTIDE SEQUENCE</scope>
</reference>
<dbReference type="InterPro" id="IPR002909">
    <property type="entry name" value="IPT_dom"/>
</dbReference>
<feature type="domain" description="IPT/TIG" evidence="5">
    <location>
        <begin position="535"/>
        <end position="618"/>
    </location>
</feature>
<sequence>MSLLLILGLLFSILFSNIILLPLPFNQYAYMLAREQIKQHDRAVQGQNNLTSEEKIVNLYFQVLRANDFISTKNYFYPSRPIETELENITNSPFYQFLTLLPKGGNLHLHEFQVLDRKIFLESIKNSPEYDLLYICDQNSCLTKKYYLNYFQNNIPPGWTKVKNSNWTISEIVKKTTLIGILNDLEKPLYATDTEARWNLASQNGTFSFYADLVKHNVTRFNYMKLVLDHALKENVQYLEFRRGFFGNLYYFDKNGLQISINATDELNSLLEFKKEYLSKNPNFIDFIFIIYSIRKSSKDKIKNEINNLINLQQSYPDLIRGYDMVGDEDLGHTLLFHSENLINAFNYSQISNRSFNLLFHAGETNWPEKHIPSNHGDGVSTFENIYDALVLRTHRIGHGLSLAKRPDMYKYISERKIAIEVCPASNQILGYIADLRNHPGIVYHRSGIPIVLAGDDPGSFGYNQLTVDFYLATMAWSLNLADLKQFAWNSIEYSSLPSNRKNQGFQKWGNQWDLFINSSYKLACNQSFSNVIMNISDILPAYGPYDKSINVTLFGSGFEIAICKNITCKFNEKETKGMIVELNEIICPTPLNNNRLSTVSISLIIDKKIIQSGLKFKFISSLSVIDDGTLNTTTSSKSNKLIVINKETIIILSILIIIWTF</sequence>
<evidence type="ECO:0000256" key="2">
    <source>
        <dbReference type="ARBA" id="ARBA00022723"/>
    </source>
</evidence>
<dbReference type="InterPro" id="IPR032466">
    <property type="entry name" value="Metal_Hydrolase"/>
</dbReference>
<protein>
    <recommendedName>
        <fullName evidence="9">Adenosine deaminase</fullName>
    </recommendedName>
</protein>
<dbReference type="AlphaFoldDB" id="A0A814YPV5"/>
<dbReference type="Proteomes" id="UP000663845">
    <property type="component" value="Unassembled WGS sequence"/>
</dbReference>
<keyword evidence="3" id="KW-0378">Hydrolase</keyword>
<dbReference type="Pfam" id="PF01833">
    <property type="entry name" value="TIG"/>
    <property type="match status" value="1"/>
</dbReference>
<keyword evidence="2" id="KW-0479">Metal-binding</keyword>
<comment type="cofactor">
    <cofactor evidence="1">
        <name>Zn(2+)</name>
        <dbReference type="ChEBI" id="CHEBI:29105"/>
    </cofactor>
</comment>
<dbReference type="PANTHER" id="PTHR11409">
    <property type="entry name" value="ADENOSINE DEAMINASE"/>
    <property type="match status" value="1"/>
</dbReference>
<dbReference type="EMBL" id="CAJNOG010000419">
    <property type="protein sequence ID" value="CAF1231950.1"/>
    <property type="molecule type" value="Genomic_DNA"/>
</dbReference>
<dbReference type="GO" id="GO:0004000">
    <property type="term" value="F:adenosine deaminase activity"/>
    <property type="evidence" value="ECO:0007669"/>
    <property type="project" value="TreeGrafter"/>
</dbReference>
<evidence type="ECO:0000313" key="7">
    <source>
        <dbReference type="EMBL" id="CAF3522789.1"/>
    </source>
</evidence>
<dbReference type="InterPro" id="IPR001365">
    <property type="entry name" value="A_deaminase_dom"/>
</dbReference>
<dbReference type="Gene3D" id="2.60.40.10">
    <property type="entry name" value="Immunoglobulins"/>
    <property type="match status" value="1"/>
</dbReference>
<evidence type="ECO:0000313" key="8">
    <source>
        <dbReference type="Proteomes" id="UP000663845"/>
    </source>
</evidence>
<dbReference type="SUPFAM" id="SSF51556">
    <property type="entry name" value="Metallo-dependent hydrolases"/>
    <property type="match status" value="1"/>
</dbReference>
<evidence type="ECO:0000256" key="1">
    <source>
        <dbReference type="ARBA" id="ARBA00001947"/>
    </source>
</evidence>
<proteinExistence type="predicted"/>
<accession>A0A814YPV5</accession>
<dbReference type="EMBL" id="CAJOAZ010000083">
    <property type="protein sequence ID" value="CAF3522789.1"/>
    <property type="molecule type" value="Genomic_DNA"/>
</dbReference>
<gene>
    <name evidence="6" type="ORF">JYZ213_LOCUS28592</name>
    <name evidence="7" type="ORF">OXD698_LOCUS2519</name>
</gene>
<evidence type="ECO:0000313" key="6">
    <source>
        <dbReference type="EMBL" id="CAF1231950.1"/>
    </source>
</evidence>
<dbReference type="GO" id="GO:0046872">
    <property type="term" value="F:metal ion binding"/>
    <property type="evidence" value="ECO:0007669"/>
    <property type="project" value="UniProtKB-KW"/>
</dbReference>
<dbReference type="GO" id="GO:0046103">
    <property type="term" value="P:inosine biosynthetic process"/>
    <property type="evidence" value="ECO:0007669"/>
    <property type="project" value="TreeGrafter"/>
</dbReference>
<dbReference type="Pfam" id="PF00962">
    <property type="entry name" value="A_deaminase"/>
    <property type="match status" value="1"/>
</dbReference>
<dbReference type="Gene3D" id="3.20.20.140">
    <property type="entry name" value="Metal-dependent hydrolases"/>
    <property type="match status" value="1"/>
</dbReference>
<dbReference type="Proteomes" id="UP000663844">
    <property type="component" value="Unassembled WGS sequence"/>
</dbReference>
<dbReference type="InterPro" id="IPR013783">
    <property type="entry name" value="Ig-like_fold"/>
</dbReference>
<comment type="caution">
    <text evidence="6">The sequence shown here is derived from an EMBL/GenBank/DDBJ whole genome shotgun (WGS) entry which is preliminary data.</text>
</comment>
<organism evidence="6 8">
    <name type="scientific">Adineta steineri</name>
    <dbReference type="NCBI Taxonomy" id="433720"/>
    <lineage>
        <taxon>Eukaryota</taxon>
        <taxon>Metazoa</taxon>
        <taxon>Spiralia</taxon>
        <taxon>Gnathifera</taxon>
        <taxon>Rotifera</taxon>
        <taxon>Eurotatoria</taxon>
        <taxon>Bdelloidea</taxon>
        <taxon>Adinetida</taxon>
        <taxon>Adinetidae</taxon>
        <taxon>Adineta</taxon>
    </lineage>
</organism>
<evidence type="ECO:0008006" key="9">
    <source>
        <dbReference type="Google" id="ProtNLM"/>
    </source>
</evidence>
<dbReference type="InterPro" id="IPR014756">
    <property type="entry name" value="Ig_E-set"/>
</dbReference>
<dbReference type="PANTHER" id="PTHR11409:SF39">
    <property type="entry name" value="ADENOSINE DEAMINASE 2"/>
    <property type="match status" value="1"/>
</dbReference>
<name>A0A814YPV5_9BILA</name>
<feature type="domain" description="Adenosine deaminase" evidence="4">
    <location>
        <begin position="295"/>
        <end position="504"/>
    </location>
</feature>
<dbReference type="SUPFAM" id="SSF81296">
    <property type="entry name" value="E set domains"/>
    <property type="match status" value="1"/>
</dbReference>
<dbReference type="InterPro" id="IPR006330">
    <property type="entry name" value="Ado/ade_deaminase"/>
</dbReference>
<evidence type="ECO:0000259" key="5">
    <source>
        <dbReference type="Pfam" id="PF01833"/>
    </source>
</evidence>
<evidence type="ECO:0000259" key="4">
    <source>
        <dbReference type="Pfam" id="PF00962"/>
    </source>
</evidence>
<evidence type="ECO:0000256" key="3">
    <source>
        <dbReference type="ARBA" id="ARBA00022801"/>
    </source>
</evidence>